<sequence>MIRPEDVTLDETETLDRNGNVYKATLKNWNQVVAVKILSGNATTQTLSERSSSWFKLDHPNVLSILGVSNQYADPLFVVSEYQLNGNVTQFLRENPQTNRSHLALDVALGMQYLHSRSIIHGGLKTSDILVTGTKRACVSDYGLSEVQSSKSRDAYRYFSPEAWKGVVSRPSDVYAFAVCALELFSTMPPWGVLSETHVYNLVVHENARPDRPDNPLELGLSDQIWGIIEEAWQPEARFRPAFDIIVKMWPNSEQETPGQPPTLQRSISLVTRPRLPESPTSPPAYQTTDPSPLSPTDSIRSNMFLIRPLPAPPSEPTTPTTPLNPRITVVPPGPGSPLIPTFARSLNRSESEPVLGSVLPPSTPSLVKPSGRISIVRKTSSLRSRRPATTSGSFTSRSLDSSSRRLAVSTNMGSISEDEGDGEGDLIDGKSWSSHTENPVLIANALQAEVKKSGDDHTIDEHLYKIYELASQSEKFVKKLVTAGTIPTLISMLTTRAVNGEGHLMPVIVVLGSLAHDPISANTIWRTGTIATLTELFRSPSDTIAALAAWCISRVCRSHEITSALIKQGLPKQLLKHGVNRPRPLVARYAAWCLGNLIHSDSVAESLFSAGHIPEIAEYLHHCTDPALSSSATSEDVCAALFLVARMSRSIKLAKALKKTGCVSDLAEHLNSSTDPDVLNWAARAAGCLMRPNSSDMAKALLDAGVAQGLARLPSVLPLDRVAPLASFAFAIQRFSAAEWGGGTRKALVDAGVVDSLLAALRTAADEPYPKVHIELALAVSFLGDIGGSAIRKEITNAGGLTILKSIGTAAGSGTEVSKMCNVAITSISGNIFSRNAASARTAFNHVWNGGCPEHQPPCPVRCDEELAQTP</sequence>
<accession>A0AAW0DHC0</accession>
<dbReference type="InterPro" id="IPR000225">
    <property type="entry name" value="Armadillo"/>
</dbReference>
<dbReference type="EMBL" id="JAYKXP010000014">
    <property type="protein sequence ID" value="KAK7050882.1"/>
    <property type="molecule type" value="Genomic_DNA"/>
</dbReference>
<reference evidence="3 4" key="1">
    <citation type="submission" date="2024-01" db="EMBL/GenBank/DDBJ databases">
        <title>A draft genome for a cacao thread blight-causing isolate of Paramarasmius palmivorus.</title>
        <authorList>
            <person name="Baruah I.K."/>
            <person name="Bukari Y."/>
            <person name="Amoako-Attah I."/>
            <person name="Meinhardt L.W."/>
            <person name="Bailey B.A."/>
            <person name="Cohen S.P."/>
        </authorList>
    </citation>
    <scope>NUCLEOTIDE SEQUENCE [LARGE SCALE GENOMIC DNA]</scope>
    <source>
        <strain evidence="3 4">GH-12</strain>
    </source>
</reference>
<proteinExistence type="predicted"/>
<dbReference type="SMART" id="SM00185">
    <property type="entry name" value="ARM"/>
    <property type="match status" value="3"/>
</dbReference>
<feature type="domain" description="Protein kinase" evidence="2">
    <location>
        <begin position="7"/>
        <end position="264"/>
    </location>
</feature>
<dbReference type="SUPFAM" id="SSF56112">
    <property type="entry name" value="Protein kinase-like (PK-like)"/>
    <property type="match status" value="1"/>
</dbReference>
<gene>
    <name evidence="3" type="ORF">VNI00_004994</name>
</gene>
<dbReference type="PROSITE" id="PS50011">
    <property type="entry name" value="PROTEIN_KINASE_DOM"/>
    <property type="match status" value="1"/>
</dbReference>
<dbReference type="Gene3D" id="1.10.510.10">
    <property type="entry name" value="Transferase(Phosphotransferase) domain 1"/>
    <property type="match status" value="1"/>
</dbReference>
<keyword evidence="4" id="KW-1185">Reference proteome</keyword>
<dbReference type="InterPro" id="IPR001245">
    <property type="entry name" value="Ser-Thr/Tyr_kinase_cat_dom"/>
</dbReference>
<dbReference type="GO" id="GO:0005524">
    <property type="term" value="F:ATP binding"/>
    <property type="evidence" value="ECO:0007669"/>
    <property type="project" value="InterPro"/>
</dbReference>
<dbReference type="Proteomes" id="UP001383192">
    <property type="component" value="Unassembled WGS sequence"/>
</dbReference>
<dbReference type="GO" id="GO:0004674">
    <property type="term" value="F:protein serine/threonine kinase activity"/>
    <property type="evidence" value="ECO:0007669"/>
    <property type="project" value="TreeGrafter"/>
</dbReference>
<dbReference type="PANTHER" id="PTHR44329">
    <property type="entry name" value="SERINE/THREONINE-PROTEIN KINASE TNNI3K-RELATED"/>
    <property type="match status" value="1"/>
</dbReference>
<dbReference type="Gene3D" id="1.25.10.10">
    <property type="entry name" value="Leucine-rich Repeat Variant"/>
    <property type="match status" value="1"/>
</dbReference>
<dbReference type="Pfam" id="PF07714">
    <property type="entry name" value="PK_Tyr_Ser-Thr"/>
    <property type="match status" value="1"/>
</dbReference>
<evidence type="ECO:0000259" key="2">
    <source>
        <dbReference type="PROSITE" id="PS50011"/>
    </source>
</evidence>
<feature type="compositionally biased region" description="Low complexity" evidence="1">
    <location>
        <begin position="392"/>
        <end position="410"/>
    </location>
</feature>
<evidence type="ECO:0000313" key="4">
    <source>
        <dbReference type="Proteomes" id="UP001383192"/>
    </source>
</evidence>
<feature type="compositionally biased region" description="Polar residues" evidence="1">
    <location>
        <begin position="284"/>
        <end position="300"/>
    </location>
</feature>
<evidence type="ECO:0000313" key="3">
    <source>
        <dbReference type="EMBL" id="KAK7050882.1"/>
    </source>
</evidence>
<organism evidence="3 4">
    <name type="scientific">Paramarasmius palmivorus</name>
    <dbReference type="NCBI Taxonomy" id="297713"/>
    <lineage>
        <taxon>Eukaryota</taxon>
        <taxon>Fungi</taxon>
        <taxon>Dikarya</taxon>
        <taxon>Basidiomycota</taxon>
        <taxon>Agaricomycotina</taxon>
        <taxon>Agaricomycetes</taxon>
        <taxon>Agaricomycetidae</taxon>
        <taxon>Agaricales</taxon>
        <taxon>Marasmiineae</taxon>
        <taxon>Marasmiaceae</taxon>
        <taxon>Paramarasmius</taxon>
    </lineage>
</organism>
<dbReference type="InterPro" id="IPR011009">
    <property type="entry name" value="Kinase-like_dom_sf"/>
</dbReference>
<feature type="compositionally biased region" description="Polar residues" evidence="1">
    <location>
        <begin position="378"/>
        <end position="391"/>
    </location>
</feature>
<comment type="caution">
    <text evidence="3">The sequence shown here is derived from an EMBL/GenBank/DDBJ whole genome shotgun (WGS) entry which is preliminary data.</text>
</comment>
<protein>
    <recommendedName>
        <fullName evidence="2">Protein kinase domain-containing protein</fullName>
    </recommendedName>
</protein>
<feature type="region of interest" description="Disordered" evidence="1">
    <location>
        <begin position="274"/>
        <end position="300"/>
    </location>
</feature>
<dbReference type="InterPro" id="IPR051681">
    <property type="entry name" value="Ser/Thr_Kinases-Pseudokinases"/>
</dbReference>
<dbReference type="InterPro" id="IPR011989">
    <property type="entry name" value="ARM-like"/>
</dbReference>
<feature type="region of interest" description="Disordered" evidence="1">
    <location>
        <begin position="378"/>
        <end position="425"/>
    </location>
</feature>
<dbReference type="InterPro" id="IPR016024">
    <property type="entry name" value="ARM-type_fold"/>
</dbReference>
<dbReference type="SUPFAM" id="SSF48371">
    <property type="entry name" value="ARM repeat"/>
    <property type="match status" value="1"/>
</dbReference>
<name>A0AAW0DHC0_9AGAR</name>
<evidence type="ECO:0000256" key="1">
    <source>
        <dbReference type="SAM" id="MobiDB-lite"/>
    </source>
</evidence>
<dbReference type="AlphaFoldDB" id="A0AAW0DHC0"/>
<dbReference type="InterPro" id="IPR000719">
    <property type="entry name" value="Prot_kinase_dom"/>
</dbReference>